<dbReference type="AlphaFoldDB" id="A0A7E4ULF3"/>
<protein>
    <submittedName>
        <fullName evidence="2">N-acetyltransferase domain-containing protein</fullName>
    </submittedName>
</protein>
<evidence type="ECO:0000313" key="2">
    <source>
        <dbReference type="WBParaSite" id="Pan_g10147.t1"/>
    </source>
</evidence>
<dbReference type="InterPro" id="IPR016181">
    <property type="entry name" value="Acyl_CoA_acyltransferase"/>
</dbReference>
<dbReference type="WBParaSite" id="Pan_g10147.t1">
    <property type="protein sequence ID" value="Pan_g10147.t1"/>
    <property type="gene ID" value="Pan_g10147"/>
</dbReference>
<dbReference type="Gene3D" id="3.40.630.30">
    <property type="match status" value="1"/>
</dbReference>
<evidence type="ECO:0000313" key="1">
    <source>
        <dbReference type="Proteomes" id="UP000492821"/>
    </source>
</evidence>
<name>A0A7E4ULF3_PANRE</name>
<sequence length="296" mass="32984">MLGRLIPRLPTATQIAKISADAAKLKQNPLRRVEKGPDGFYHHSDPLSREILLRNFTTKKGRVVDIVRADHRDRDMVAQYFGEEFSAGSNCCRHLGMTFKDFETMAGPGTDMCLEAGEILMVFEGDKLVATLHNSNHTDKEFPQMFNNELPGHPNPTFNVKDNYADLIASYKGLSPSMDRFMALLDVVQPQTGKFLPKGVKKFGIAEAMTVHPSAISEGIGRVLMEITKENFRKLGMSHVATYTLAAAGRRNAQQVGYKSLYTLPYTDFKENGKIVYENMHDGATVVDALLLTIKN</sequence>
<reference evidence="2" key="2">
    <citation type="submission" date="2020-10" db="UniProtKB">
        <authorList>
            <consortium name="WormBaseParasite"/>
        </authorList>
    </citation>
    <scope>IDENTIFICATION</scope>
</reference>
<accession>A0A7E4ULF3</accession>
<keyword evidence="1" id="KW-1185">Reference proteome</keyword>
<dbReference type="Proteomes" id="UP000492821">
    <property type="component" value="Unassembled WGS sequence"/>
</dbReference>
<organism evidence="1 2">
    <name type="scientific">Panagrellus redivivus</name>
    <name type="common">Microworm</name>
    <dbReference type="NCBI Taxonomy" id="6233"/>
    <lineage>
        <taxon>Eukaryota</taxon>
        <taxon>Metazoa</taxon>
        <taxon>Ecdysozoa</taxon>
        <taxon>Nematoda</taxon>
        <taxon>Chromadorea</taxon>
        <taxon>Rhabditida</taxon>
        <taxon>Tylenchina</taxon>
        <taxon>Panagrolaimomorpha</taxon>
        <taxon>Panagrolaimoidea</taxon>
        <taxon>Panagrolaimidae</taxon>
        <taxon>Panagrellus</taxon>
    </lineage>
</organism>
<proteinExistence type="predicted"/>
<dbReference type="SUPFAM" id="SSF55729">
    <property type="entry name" value="Acyl-CoA N-acyltransferases (Nat)"/>
    <property type="match status" value="1"/>
</dbReference>
<reference evidence="1" key="1">
    <citation type="journal article" date="2013" name="Genetics">
        <title>The draft genome and transcriptome of Panagrellus redivivus are shaped by the harsh demands of a free-living lifestyle.</title>
        <authorList>
            <person name="Srinivasan J."/>
            <person name="Dillman A.R."/>
            <person name="Macchietto M.G."/>
            <person name="Heikkinen L."/>
            <person name="Lakso M."/>
            <person name="Fracchia K.M."/>
            <person name="Antoshechkin I."/>
            <person name="Mortazavi A."/>
            <person name="Wong G."/>
            <person name="Sternberg P.W."/>
        </authorList>
    </citation>
    <scope>NUCLEOTIDE SEQUENCE [LARGE SCALE GENOMIC DNA]</scope>
    <source>
        <strain evidence="1">MT8872</strain>
    </source>
</reference>